<dbReference type="Pfam" id="PF03626">
    <property type="entry name" value="COX4_pro"/>
    <property type="match status" value="1"/>
</dbReference>
<feature type="transmembrane region" description="Helical" evidence="14">
    <location>
        <begin position="23"/>
        <end position="42"/>
    </location>
</feature>
<dbReference type="InterPro" id="IPR005171">
    <property type="entry name" value="Cyt_c_oxidase_su4_prok"/>
</dbReference>
<comment type="similarity">
    <text evidence="2">Belongs to the cytochrome c oxidase bacterial subunit 4 family.</text>
</comment>
<dbReference type="GO" id="GO:0005886">
    <property type="term" value="C:plasma membrane"/>
    <property type="evidence" value="ECO:0007669"/>
    <property type="project" value="UniProtKB-SubCell"/>
</dbReference>
<organism evidence="15 16">
    <name type="scientific">Qipengyuania algicida</name>
    <dbReference type="NCBI Taxonomy" id="1836209"/>
    <lineage>
        <taxon>Bacteria</taxon>
        <taxon>Pseudomonadati</taxon>
        <taxon>Pseudomonadota</taxon>
        <taxon>Alphaproteobacteria</taxon>
        <taxon>Sphingomonadales</taxon>
        <taxon>Erythrobacteraceae</taxon>
        <taxon>Qipengyuania</taxon>
    </lineage>
</organism>
<evidence type="ECO:0000256" key="13">
    <source>
        <dbReference type="ARBA" id="ARBA00032185"/>
    </source>
</evidence>
<protein>
    <recommendedName>
        <fullName evidence="4">Cytochrome bo(3) ubiquinol oxidase subunit 4</fullName>
    </recommendedName>
    <alternativeName>
        <fullName evidence="13">Cytochrome o ubiquinol oxidase subunit 4</fullName>
    </alternativeName>
    <alternativeName>
        <fullName evidence="10">Oxidase bo(3) subunit 4</fullName>
    </alternativeName>
    <alternativeName>
        <fullName evidence="11">Ubiquinol oxidase polypeptide IV</fullName>
    </alternativeName>
    <alternativeName>
        <fullName evidence="12">Ubiquinol oxidase subunit 4</fullName>
    </alternativeName>
</protein>
<evidence type="ECO:0000256" key="6">
    <source>
        <dbReference type="ARBA" id="ARBA00022692"/>
    </source>
</evidence>
<dbReference type="GO" id="GO:0009486">
    <property type="term" value="F:cytochrome bo3 ubiquinol oxidase activity"/>
    <property type="evidence" value="ECO:0007669"/>
    <property type="project" value="TreeGrafter"/>
</dbReference>
<dbReference type="PANTHER" id="PTHR36835">
    <property type="entry name" value="CYTOCHROME BO(3) UBIQUINOL OXIDASE SUBUNIT 4"/>
    <property type="match status" value="1"/>
</dbReference>
<dbReference type="OrthoDB" id="7278008at2"/>
<dbReference type="GO" id="GO:0015078">
    <property type="term" value="F:proton transmembrane transporter activity"/>
    <property type="evidence" value="ECO:0007669"/>
    <property type="project" value="TreeGrafter"/>
</dbReference>
<keyword evidence="5" id="KW-1003">Cell membrane</keyword>
<dbReference type="PANTHER" id="PTHR36835:SF1">
    <property type="entry name" value="CYTOCHROME BO(3) UBIQUINOL OXIDASE SUBUNIT 4"/>
    <property type="match status" value="1"/>
</dbReference>
<evidence type="ECO:0000256" key="12">
    <source>
        <dbReference type="ARBA" id="ARBA00031887"/>
    </source>
</evidence>
<evidence type="ECO:0000256" key="11">
    <source>
        <dbReference type="ARBA" id="ARBA00030211"/>
    </source>
</evidence>
<keyword evidence="16" id="KW-1185">Reference proteome</keyword>
<evidence type="ECO:0000256" key="7">
    <source>
        <dbReference type="ARBA" id="ARBA00022989"/>
    </source>
</evidence>
<evidence type="ECO:0000256" key="9">
    <source>
        <dbReference type="ARBA" id="ARBA00025694"/>
    </source>
</evidence>
<accession>A0A845ABN8</accession>
<gene>
    <name evidence="15" type="ORF">GRI58_03370</name>
</gene>
<dbReference type="Proteomes" id="UP000439780">
    <property type="component" value="Unassembled WGS sequence"/>
</dbReference>
<evidence type="ECO:0000256" key="4">
    <source>
        <dbReference type="ARBA" id="ARBA00014689"/>
    </source>
</evidence>
<feature type="transmembrane region" description="Helical" evidence="14">
    <location>
        <begin position="49"/>
        <end position="70"/>
    </location>
</feature>
<dbReference type="GO" id="GO:0015990">
    <property type="term" value="P:electron transport coupled proton transport"/>
    <property type="evidence" value="ECO:0007669"/>
    <property type="project" value="TreeGrafter"/>
</dbReference>
<evidence type="ECO:0000313" key="15">
    <source>
        <dbReference type="EMBL" id="MXP27862.1"/>
    </source>
</evidence>
<dbReference type="InterPro" id="IPR050968">
    <property type="entry name" value="Cytochrome_c_oxidase_bac_sub4"/>
</dbReference>
<comment type="function">
    <text evidence="9">Cytochrome bo(3) ubiquinol terminal oxidase is the component of the aerobic respiratory chain of E.coli that predominates when cells are grown at high aeration. Has proton pump activity across the membrane in addition to electron transfer, pumping 2 protons/electron.</text>
</comment>
<evidence type="ECO:0000256" key="3">
    <source>
        <dbReference type="ARBA" id="ARBA00011700"/>
    </source>
</evidence>
<dbReference type="GO" id="GO:0019646">
    <property type="term" value="P:aerobic electron transport chain"/>
    <property type="evidence" value="ECO:0007669"/>
    <property type="project" value="TreeGrafter"/>
</dbReference>
<keyword evidence="8 14" id="KW-0472">Membrane</keyword>
<evidence type="ECO:0000256" key="10">
    <source>
        <dbReference type="ARBA" id="ARBA00030071"/>
    </source>
</evidence>
<evidence type="ECO:0000256" key="8">
    <source>
        <dbReference type="ARBA" id="ARBA00023136"/>
    </source>
</evidence>
<evidence type="ECO:0000313" key="16">
    <source>
        <dbReference type="Proteomes" id="UP000439780"/>
    </source>
</evidence>
<dbReference type="AlphaFoldDB" id="A0A845ABN8"/>
<name>A0A845ABN8_9SPHN</name>
<evidence type="ECO:0000256" key="1">
    <source>
        <dbReference type="ARBA" id="ARBA00004651"/>
    </source>
</evidence>
<evidence type="ECO:0000256" key="14">
    <source>
        <dbReference type="SAM" id="Phobius"/>
    </source>
</evidence>
<comment type="caution">
    <text evidence="15">The sequence shown here is derived from an EMBL/GenBank/DDBJ whole genome shotgun (WGS) entry which is preliminary data.</text>
</comment>
<comment type="subunit">
    <text evidence="3">Heterooctamer of two A chains, two B chains, two C chains and two D chains.</text>
</comment>
<proteinExistence type="inferred from homology"/>
<keyword evidence="7 14" id="KW-1133">Transmembrane helix</keyword>
<dbReference type="GO" id="GO:0009319">
    <property type="term" value="C:cytochrome o ubiquinol oxidase complex"/>
    <property type="evidence" value="ECO:0007669"/>
    <property type="project" value="TreeGrafter"/>
</dbReference>
<comment type="subcellular location">
    <subcellularLocation>
        <location evidence="1">Cell membrane</location>
        <topology evidence="1">Multi-pass membrane protein</topology>
    </subcellularLocation>
</comment>
<dbReference type="RefSeq" id="WP_160752157.1">
    <property type="nucleotide sequence ID" value="NZ_WTYA01000002.1"/>
</dbReference>
<keyword evidence="6 14" id="KW-0812">Transmembrane</keyword>
<dbReference type="EMBL" id="WTYA01000002">
    <property type="protein sequence ID" value="MXP27862.1"/>
    <property type="molecule type" value="Genomic_DNA"/>
</dbReference>
<reference evidence="15 16" key="1">
    <citation type="submission" date="2019-12" db="EMBL/GenBank/DDBJ databases">
        <title>Genomic-based taxomic classification of the family Erythrobacteraceae.</title>
        <authorList>
            <person name="Xu L."/>
        </authorList>
    </citation>
    <scope>NUCLEOTIDE SEQUENCE [LARGE SCALE GENOMIC DNA]</scope>
    <source>
        <strain evidence="15 16">KEMB 9005-328</strain>
    </source>
</reference>
<sequence>MSNDRDLPQSEDESRTRELRDSVIGLGGAVVLTLIAFALAIFQPWGRSVLLFGLGGLALLQVGWHFRYFLHIDLDRSHRDDLQLVLFTGLIVLLMVAGTIWILFNQYMRMG</sequence>
<feature type="transmembrane region" description="Helical" evidence="14">
    <location>
        <begin position="82"/>
        <end position="104"/>
    </location>
</feature>
<evidence type="ECO:0000256" key="2">
    <source>
        <dbReference type="ARBA" id="ARBA00008079"/>
    </source>
</evidence>
<evidence type="ECO:0000256" key="5">
    <source>
        <dbReference type="ARBA" id="ARBA00022475"/>
    </source>
</evidence>